<proteinExistence type="predicted"/>
<reference evidence="2" key="1">
    <citation type="journal article" date="2022" name="bioRxiv">
        <title>Sequencing and chromosome-scale assembly of the giantPleurodeles waltlgenome.</title>
        <authorList>
            <person name="Brown T."/>
            <person name="Elewa A."/>
            <person name="Iarovenko S."/>
            <person name="Subramanian E."/>
            <person name="Araus A.J."/>
            <person name="Petzold A."/>
            <person name="Susuki M."/>
            <person name="Suzuki K.-i.T."/>
            <person name="Hayashi T."/>
            <person name="Toyoda A."/>
            <person name="Oliveira C."/>
            <person name="Osipova E."/>
            <person name="Leigh N.D."/>
            <person name="Simon A."/>
            <person name="Yun M.H."/>
        </authorList>
    </citation>
    <scope>NUCLEOTIDE SEQUENCE</scope>
    <source>
        <strain evidence="2">20211129_DDA</strain>
        <tissue evidence="2">Liver</tissue>
    </source>
</reference>
<evidence type="ECO:0000256" key="1">
    <source>
        <dbReference type="SAM" id="MobiDB-lite"/>
    </source>
</evidence>
<organism evidence="2 3">
    <name type="scientific">Pleurodeles waltl</name>
    <name type="common">Iberian ribbed newt</name>
    <dbReference type="NCBI Taxonomy" id="8319"/>
    <lineage>
        <taxon>Eukaryota</taxon>
        <taxon>Metazoa</taxon>
        <taxon>Chordata</taxon>
        <taxon>Craniata</taxon>
        <taxon>Vertebrata</taxon>
        <taxon>Euteleostomi</taxon>
        <taxon>Amphibia</taxon>
        <taxon>Batrachia</taxon>
        <taxon>Caudata</taxon>
        <taxon>Salamandroidea</taxon>
        <taxon>Salamandridae</taxon>
        <taxon>Pleurodelinae</taxon>
        <taxon>Pleurodeles</taxon>
    </lineage>
</organism>
<dbReference type="Proteomes" id="UP001066276">
    <property type="component" value="Chromosome 1_2"/>
</dbReference>
<dbReference type="EMBL" id="JANPWB010000002">
    <property type="protein sequence ID" value="KAJ1207159.1"/>
    <property type="molecule type" value="Genomic_DNA"/>
</dbReference>
<sequence>MREAEGCVAGVGGEGGLVVAESGEKLFRWDFVPMSACDGLCAEVASLASEDEVDTSVVGPVYYRGVAEGYMVAGGEDGVERVSGDVGGGVHQLLETEVGEVVEQGGGVGVVVLFQVEVEVAEEDVVRRGKGVQGDEVSDRVAEEGAWSRGSVDESSSEGGPGVDVDLEVQVFGGEGGVFGGGGDVDGVLEDDGDSSTDLVGAVSPGDLVAVGDGDGDVGGRRGVHPGLSDKGDVRCGGVQEVP</sequence>
<evidence type="ECO:0000313" key="2">
    <source>
        <dbReference type="EMBL" id="KAJ1207159.1"/>
    </source>
</evidence>
<name>A0AAV7W4W6_PLEWA</name>
<keyword evidence="3" id="KW-1185">Reference proteome</keyword>
<feature type="region of interest" description="Disordered" evidence="1">
    <location>
        <begin position="128"/>
        <end position="164"/>
    </location>
</feature>
<evidence type="ECO:0000313" key="3">
    <source>
        <dbReference type="Proteomes" id="UP001066276"/>
    </source>
</evidence>
<comment type="caution">
    <text evidence="2">The sequence shown here is derived from an EMBL/GenBank/DDBJ whole genome shotgun (WGS) entry which is preliminary data.</text>
</comment>
<feature type="region of interest" description="Disordered" evidence="1">
    <location>
        <begin position="192"/>
        <end position="243"/>
    </location>
</feature>
<protein>
    <submittedName>
        <fullName evidence="2">Uncharacterized protein</fullName>
    </submittedName>
</protein>
<dbReference type="AlphaFoldDB" id="A0AAV7W4W6"/>
<gene>
    <name evidence="2" type="ORF">NDU88_002551</name>
</gene>
<accession>A0AAV7W4W6</accession>